<evidence type="ECO:0000256" key="2">
    <source>
        <dbReference type="ARBA" id="ARBA00022452"/>
    </source>
</evidence>
<evidence type="ECO:0000313" key="9">
    <source>
        <dbReference type="EMBL" id="MDB2001325.1"/>
    </source>
</evidence>
<dbReference type="Proteomes" id="UP001300871">
    <property type="component" value="Unassembled WGS sequence"/>
</dbReference>
<evidence type="ECO:0000256" key="4">
    <source>
        <dbReference type="ARBA" id="ARBA00023136"/>
    </source>
</evidence>
<dbReference type="PANTHER" id="PTHR30026:SF20">
    <property type="entry name" value="OUTER MEMBRANE PROTEIN TOLC"/>
    <property type="match status" value="1"/>
</dbReference>
<evidence type="ECO:0000313" key="10">
    <source>
        <dbReference type="Proteomes" id="UP001203136"/>
    </source>
</evidence>
<evidence type="ECO:0000256" key="1">
    <source>
        <dbReference type="ARBA" id="ARBA00004442"/>
    </source>
</evidence>
<feature type="signal peptide" evidence="7">
    <location>
        <begin position="1"/>
        <end position="28"/>
    </location>
</feature>
<evidence type="ECO:0000313" key="8">
    <source>
        <dbReference type="EMBL" id="MCK0084452.1"/>
    </source>
</evidence>
<dbReference type="SUPFAM" id="SSF56954">
    <property type="entry name" value="Outer membrane efflux proteins (OEP)"/>
    <property type="match status" value="1"/>
</dbReference>
<feature type="coiled-coil region" evidence="6">
    <location>
        <begin position="315"/>
        <end position="342"/>
    </location>
</feature>
<keyword evidence="4" id="KW-0472">Membrane</keyword>
<reference evidence="8" key="1">
    <citation type="journal article" date="2022" name="Cell Host Microbe">
        <title>Colonization of the live biotherapeutic product VE303 and modulation of the microbiota and metabolites in healthy volunteers.</title>
        <authorList>
            <person name="Dsouza M."/>
            <person name="Menon R."/>
            <person name="Crossette E."/>
            <person name="Bhattarai S.K."/>
            <person name="Schneider J."/>
            <person name="Kim Y.G."/>
            <person name="Reddy S."/>
            <person name="Caballero S."/>
            <person name="Felix C."/>
            <person name="Cornacchione L."/>
            <person name="Hendrickson J."/>
            <person name="Watson A.R."/>
            <person name="Minot S.S."/>
            <person name="Greenfield N."/>
            <person name="Schopf L."/>
            <person name="Szabady R."/>
            <person name="Patarroyo J."/>
            <person name="Smith W."/>
            <person name="Harrison P."/>
            <person name="Kuijper E.J."/>
            <person name="Kelly C.P."/>
            <person name="Olle B."/>
            <person name="Bobilev D."/>
            <person name="Silber J.L."/>
            <person name="Bucci V."/>
            <person name="Roberts B."/>
            <person name="Faith J."/>
            <person name="Norman J.M."/>
        </authorList>
    </citation>
    <scope>NUCLEOTIDE SEQUENCE</scope>
    <source>
        <strain evidence="8">VE303-04</strain>
    </source>
</reference>
<evidence type="ECO:0000256" key="7">
    <source>
        <dbReference type="SAM" id="SignalP"/>
    </source>
</evidence>
<protein>
    <submittedName>
        <fullName evidence="8">TolC family protein</fullName>
    </submittedName>
</protein>
<keyword evidence="3" id="KW-0812">Transmembrane</keyword>
<keyword evidence="2" id="KW-1134">Transmembrane beta strand</keyword>
<sequence>MKHDKKVLVLSILTAAAMTVTSPLQVMAENPEFAHDEATWARLRDNVMEYDELQMLVEEYNPTYMNNQVSYKDSRTKDDAETVRQDLKDAADDMTSQAEDMRDTADSLLDLANSLQNMSKEQADAVLKQAGINSVNSLMSSYNAMYLGAAMMDNSAMKQNISADSQYDDDESRKLKYQKTQNGLIMSVQTMFASYNQMKSSLDVIQKNIEIMEAVQRSTETRASLGMATQMDILTAKKNVQSIQSTYTQTRTSLDSVKHSLCLATGWQFNADPDIREVPGADMNRIAAMNPDVDKQTALQNNYDLNYNKKILKNMTEGSTDKKNMERTIKNLEETVAASMVNLYNDILQKKTAFELAEAALATETTAMNAMERKYQLGMASQLDYLQEQAAFLGKQIDRQTAEISLFQAMETYDWALKGMLSTGN</sequence>
<gene>
    <name evidence="8" type="ORF">K5I21_00890</name>
    <name evidence="9" type="ORF">PM006_14035</name>
</gene>
<dbReference type="RefSeq" id="WP_009297562.1">
    <property type="nucleotide sequence ID" value="NZ_BAABZD010000003.1"/>
</dbReference>
<dbReference type="PANTHER" id="PTHR30026">
    <property type="entry name" value="OUTER MEMBRANE PROTEIN TOLC"/>
    <property type="match status" value="1"/>
</dbReference>
<comment type="subcellular location">
    <subcellularLocation>
        <location evidence="1">Cell outer membrane</location>
    </subcellularLocation>
</comment>
<dbReference type="Proteomes" id="UP001203136">
    <property type="component" value="Unassembled WGS sequence"/>
</dbReference>
<dbReference type="EMBL" id="JAINVB010000001">
    <property type="protein sequence ID" value="MCK0084452.1"/>
    <property type="molecule type" value="Genomic_DNA"/>
</dbReference>
<organism evidence="8 10">
    <name type="scientific">Clostridium symbiosum</name>
    <name type="common">Bacteroides symbiosus</name>
    <dbReference type="NCBI Taxonomy" id="1512"/>
    <lineage>
        <taxon>Bacteria</taxon>
        <taxon>Bacillati</taxon>
        <taxon>Bacillota</taxon>
        <taxon>Clostridia</taxon>
        <taxon>Lachnospirales</taxon>
        <taxon>Lachnospiraceae</taxon>
        <taxon>Otoolea</taxon>
    </lineage>
</organism>
<keyword evidence="7" id="KW-0732">Signal</keyword>
<dbReference type="InterPro" id="IPR051906">
    <property type="entry name" value="TolC-like"/>
</dbReference>
<accession>A0AAW5EXJ9</accession>
<name>A0AAW5EXJ9_CLOSY</name>
<dbReference type="GO" id="GO:0009279">
    <property type="term" value="C:cell outer membrane"/>
    <property type="evidence" value="ECO:0007669"/>
    <property type="project" value="UniProtKB-SubCell"/>
</dbReference>
<reference evidence="9" key="2">
    <citation type="submission" date="2023-01" db="EMBL/GenBank/DDBJ databases">
        <title>Human gut microbiome strain richness.</title>
        <authorList>
            <person name="Chen-Liaw A."/>
        </authorList>
    </citation>
    <scope>NUCLEOTIDE SEQUENCE</scope>
    <source>
        <strain evidence="9">B1_m1001713B170214d0_201011</strain>
    </source>
</reference>
<keyword evidence="6" id="KW-0175">Coiled coil</keyword>
<feature type="coiled-coil region" evidence="6">
    <location>
        <begin position="77"/>
        <end position="104"/>
    </location>
</feature>
<evidence type="ECO:0000256" key="5">
    <source>
        <dbReference type="ARBA" id="ARBA00023237"/>
    </source>
</evidence>
<dbReference type="GO" id="GO:1990281">
    <property type="term" value="C:efflux pump complex"/>
    <property type="evidence" value="ECO:0007669"/>
    <property type="project" value="TreeGrafter"/>
</dbReference>
<dbReference type="GO" id="GO:0015562">
    <property type="term" value="F:efflux transmembrane transporter activity"/>
    <property type="evidence" value="ECO:0007669"/>
    <property type="project" value="InterPro"/>
</dbReference>
<dbReference type="GO" id="GO:0015288">
    <property type="term" value="F:porin activity"/>
    <property type="evidence" value="ECO:0007669"/>
    <property type="project" value="TreeGrafter"/>
</dbReference>
<evidence type="ECO:0000256" key="3">
    <source>
        <dbReference type="ARBA" id="ARBA00022692"/>
    </source>
</evidence>
<comment type="caution">
    <text evidence="8">The sequence shown here is derived from an EMBL/GenBank/DDBJ whole genome shotgun (WGS) entry which is preliminary data.</text>
</comment>
<evidence type="ECO:0000256" key="6">
    <source>
        <dbReference type="SAM" id="Coils"/>
    </source>
</evidence>
<keyword evidence="5" id="KW-0998">Cell outer membrane</keyword>
<dbReference type="EMBL" id="JAQLGM010000036">
    <property type="protein sequence ID" value="MDB2001325.1"/>
    <property type="molecule type" value="Genomic_DNA"/>
</dbReference>
<dbReference type="AlphaFoldDB" id="A0AAW5EXJ9"/>
<feature type="chain" id="PRO_5044477426" evidence="7">
    <location>
        <begin position="29"/>
        <end position="425"/>
    </location>
</feature>
<proteinExistence type="predicted"/>
<dbReference type="Gene3D" id="1.20.1600.10">
    <property type="entry name" value="Outer membrane efflux proteins (OEP)"/>
    <property type="match status" value="2"/>
</dbReference>